<reference evidence="1 2" key="1">
    <citation type="submission" date="2016-09" db="EMBL/GenBank/DDBJ databases">
        <title>Genome-resolved meta-omics ties microbial dynamics to process performance in biotechnology for thiocyanate degradation.</title>
        <authorList>
            <person name="Kantor R.S."/>
            <person name="Huddy R.J."/>
            <person name="Iyer R."/>
            <person name="Thomas B.C."/>
            <person name="Brown C.T."/>
            <person name="Anantharaman K."/>
            <person name="Tringe S."/>
            <person name="Hettich R.L."/>
            <person name="Harrison S.T."/>
            <person name="Banfield J.F."/>
        </authorList>
    </citation>
    <scope>NUCLEOTIDE SEQUENCE [LARGE SCALE GENOMIC DNA]</scope>
    <source>
        <strain evidence="1">59-99</strain>
    </source>
</reference>
<dbReference type="STRING" id="1895771.BGO89_12815"/>
<name>A0A1M3KUT4_9BACT</name>
<protein>
    <submittedName>
        <fullName evidence="1">Uncharacterized protein</fullName>
    </submittedName>
</protein>
<evidence type="ECO:0000313" key="2">
    <source>
        <dbReference type="Proteomes" id="UP000184233"/>
    </source>
</evidence>
<dbReference type="EMBL" id="MKVH01000025">
    <property type="protein sequence ID" value="OJX56218.1"/>
    <property type="molecule type" value="Genomic_DNA"/>
</dbReference>
<organism evidence="1 2">
    <name type="scientific">Candidatus Kapaibacterium thiocyanatum</name>
    <dbReference type="NCBI Taxonomy" id="1895771"/>
    <lineage>
        <taxon>Bacteria</taxon>
        <taxon>Pseudomonadati</taxon>
        <taxon>Candidatus Kapaibacteriota</taxon>
        <taxon>Candidatus Kapaibacteriia</taxon>
        <taxon>Candidatus Kapaibacteriales</taxon>
        <taxon>Candidatus Kapaibacteriaceae</taxon>
        <taxon>Candidatus Kapaibacterium</taxon>
    </lineage>
</organism>
<sequence length="160" mass="18202">MTSQWIDLDPSEFLKDVRYPDSPLTYTPVSGDIPRAVRALSSPIHRTASIEFLYSSSDEDHLNVEIDSSFTVTIGKRSGRLYSITFRSSSIGDINNEHELWTQFLDALKEVHNAVVRSNRLRRSFWNEHGGPRPADLNYGATEQAMNYRRLELEAAWVGA</sequence>
<gene>
    <name evidence="1" type="ORF">BGO89_12815</name>
</gene>
<comment type="caution">
    <text evidence="1">The sequence shown here is derived from an EMBL/GenBank/DDBJ whole genome shotgun (WGS) entry which is preliminary data.</text>
</comment>
<dbReference type="AlphaFoldDB" id="A0A1M3KUT4"/>
<accession>A0A1M3KUT4</accession>
<proteinExistence type="predicted"/>
<evidence type="ECO:0000313" key="1">
    <source>
        <dbReference type="EMBL" id="OJX56218.1"/>
    </source>
</evidence>
<dbReference type="Proteomes" id="UP000184233">
    <property type="component" value="Unassembled WGS sequence"/>
</dbReference>